<evidence type="ECO:0000256" key="3">
    <source>
        <dbReference type="PROSITE-ProRule" id="PRU00221"/>
    </source>
</evidence>
<keyword evidence="1 3" id="KW-0853">WD repeat</keyword>
<dbReference type="CDD" id="cd00200">
    <property type="entry name" value="WD40"/>
    <property type="match status" value="1"/>
</dbReference>
<keyword evidence="2" id="KW-0677">Repeat</keyword>
<protein>
    <submittedName>
        <fullName evidence="4">Uncharacterized protein</fullName>
    </submittedName>
</protein>
<comment type="caution">
    <text evidence="4">The sequence shown here is derived from an EMBL/GenBank/DDBJ whole genome shotgun (WGS) entry which is preliminary data.</text>
</comment>
<proteinExistence type="predicted"/>
<dbReference type="PANTHER" id="PTHR44090">
    <property type="entry name" value="WD REPEAT-CONTAINING PROTEIN 61"/>
    <property type="match status" value="1"/>
</dbReference>
<sequence>MNIYKSIGRLSSFRFSTSVIEILNKFDEDYYVKNFLNTFNSTGFPQANLKIGNKNCNLIGLPRTGVQETIVDDLTELLLKDQKKNNFLIQIDPSPYLYAKRQLYKFYHSKVDPIITDNLFEQLPTLPIDTNELRLDLAIFDSIHLIQQHPQINAENKQIIFEYLNGQKLGYYQATLKKLKEAILKDGQLSQQLSQESDEMAQKFADLLSNTILYRDQNQNEIVQISLLQALYMTTLKGSNIHLIGMSQIYQRIASGIFLSLTEVKEMFNNICQEIQSKSISENNLNYLFDFQTMLWKQKGIEYYLLFNINRYLKNSKGDDVTVVVDALHYDPLRIAISNQQNNFIEEIENSYFAEFQYPKLEKQENDDQMLEKHAILSSILSFQIWKEPCINNPFPYLSKDFKKMTVDQQQEIHNKFNKFYEKYSNQIQDLISQSKVSVASTYTIGESISSLDISQEYTAAGLLDETVALWKDKVSKENEPQRLEGHFLGIVDVKFSNNGELLAVSSLDSVIRIWDLKKSIKSKEIACDQMENWNICWLKDYICTAGEGGRLSIFSLDQNQEEIPVFSVENSFASALTANNANIAVGTDSGSLHIVEDPIEKRKLHSKKFHKKMVRSVKFSNDGFKAFTSSDDGDIKLIDLTKMKEIKTFQHHYSVNSIDVNPIDDKLVVSCSSDYRVRLWDTQSGQCIEQFSPFDKKDDKLWAVRFNRDGSLIGVCSQQGQLSFYSRN</sequence>
<accession>A0A8S1JZ30</accession>
<dbReference type="EMBL" id="CAJJDM010000002">
    <property type="protein sequence ID" value="CAD8043448.1"/>
    <property type="molecule type" value="Genomic_DNA"/>
</dbReference>
<dbReference type="PROSITE" id="PS50082">
    <property type="entry name" value="WD_REPEATS_2"/>
    <property type="match status" value="3"/>
</dbReference>
<feature type="repeat" description="WD" evidence="3">
    <location>
        <begin position="649"/>
        <end position="691"/>
    </location>
</feature>
<gene>
    <name evidence="4" type="ORF">PPRIM_AZ9-3.1.T0050101</name>
</gene>
<feature type="repeat" description="WD" evidence="3">
    <location>
        <begin position="608"/>
        <end position="649"/>
    </location>
</feature>
<dbReference type="PROSITE" id="PS50294">
    <property type="entry name" value="WD_REPEATS_REGION"/>
    <property type="match status" value="2"/>
</dbReference>
<organism evidence="4 5">
    <name type="scientific">Paramecium primaurelia</name>
    <dbReference type="NCBI Taxonomy" id="5886"/>
    <lineage>
        <taxon>Eukaryota</taxon>
        <taxon>Sar</taxon>
        <taxon>Alveolata</taxon>
        <taxon>Ciliophora</taxon>
        <taxon>Intramacronucleata</taxon>
        <taxon>Oligohymenophorea</taxon>
        <taxon>Peniculida</taxon>
        <taxon>Parameciidae</taxon>
        <taxon>Paramecium</taxon>
    </lineage>
</organism>
<dbReference type="InterPro" id="IPR001680">
    <property type="entry name" value="WD40_rpt"/>
</dbReference>
<name>A0A8S1JZ30_PARPR</name>
<dbReference type="InterPro" id="IPR051510">
    <property type="entry name" value="SKI8"/>
</dbReference>
<evidence type="ECO:0000313" key="5">
    <source>
        <dbReference type="Proteomes" id="UP000688137"/>
    </source>
</evidence>
<feature type="repeat" description="WD" evidence="3">
    <location>
        <begin position="484"/>
        <end position="525"/>
    </location>
</feature>
<reference evidence="4" key="1">
    <citation type="submission" date="2021-01" db="EMBL/GenBank/DDBJ databases">
        <authorList>
            <consortium name="Genoscope - CEA"/>
            <person name="William W."/>
        </authorList>
    </citation>
    <scope>NUCLEOTIDE SEQUENCE</scope>
</reference>
<evidence type="ECO:0000313" key="4">
    <source>
        <dbReference type="EMBL" id="CAD8043448.1"/>
    </source>
</evidence>
<dbReference type="SMART" id="SM00320">
    <property type="entry name" value="WD40"/>
    <property type="match status" value="6"/>
</dbReference>
<dbReference type="AlphaFoldDB" id="A0A8S1JZ30"/>
<keyword evidence="5" id="KW-1185">Reference proteome</keyword>
<evidence type="ECO:0000256" key="1">
    <source>
        <dbReference type="ARBA" id="ARBA00022574"/>
    </source>
</evidence>
<dbReference type="Pfam" id="PF00400">
    <property type="entry name" value="WD40"/>
    <property type="match status" value="3"/>
</dbReference>
<dbReference type="Proteomes" id="UP000688137">
    <property type="component" value="Unassembled WGS sequence"/>
</dbReference>
<dbReference type="PROSITE" id="PS00678">
    <property type="entry name" value="WD_REPEATS_1"/>
    <property type="match status" value="1"/>
</dbReference>
<evidence type="ECO:0000256" key="2">
    <source>
        <dbReference type="ARBA" id="ARBA00022737"/>
    </source>
</evidence>
<dbReference type="InterPro" id="IPR019775">
    <property type="entry name" value="WD40_repeat_CS"/>
</dbReference>
<dbReference type="PANTHER" id="PTHR44090:SF1">
    <property type="entry name" value="SUPERKILLER COMPLEX PROTEIN 8"/>
    <property type="match status" value="1"/>
</dbReference>
<dbReference type="GO" id="GO:0016593">
    <property type="term" value="C:Cdc73/Paf1 complex"/>
    <property type="evidence" value="ECO:0007669"/>
    <property type="project" value="TreeGrafter"/>
</dbReference>